<dbReference type="RefSeq" id="NP_001330233.1">
    <property type="nucleotide sequence ID" value="NM_001344967.1"/>
</dbReference>
<dbReference type="AlphaFoldDB" id="A0A1P8BA64"/>
<sequence length="57" mass="5797">SPSPSRPPSFNTGELVGIFKVPLTDTAIAGTVPVPVASIIAGSARSNNHRIVSPSDL</sequence>
<dbReference type="OrthoDB" id="1738296at2759"/>
<protein>
    <submittedName>
        <fullName evidence="1">Uncharacterized protein</fullName>
    </submittedName>
</protein>
<feature type="non-terminal residue" evidence="1">
    <location>
        <position position="1"/>
    </location>
</feature>
<gene>
    <name evidence="1" type="ordered locus">At5g51915</name>
</gene>
<evidence type="ECO:0000313" key="2">
    <source>
        <dbReference type="Proteomes" id="UP000006548"/>
    </source>
</evidence>
<organism evidence="1 2">
    <name type="scientific">Arabidopsis thaliana</name>
    <name type="common">Mouse-ear cress</name>
    <dbReference type="NCBI Taxonomy" id="3702"/>
    <lineage>
        <taxon>Eukaryota</taxon>
        <taxon>Viridiplantae</taxon>
        <taxon>Streptophyta</taxon>
        <taxon>Embryophyta</taxon>
        <taxon>Tracheophyta</taxon>
        <taxon>Spermatophyta</taxon>
        <taxon>Magnoliopsida</taxon>
        <taxon>eudicotyledons</taxon>
        <taxon>Gunneridae</taxon>
        <taxon>Pentapetalae</taxon>
        <taxon>rosids</taxon>
        <taxon>malvids</taxon>
        <taxon>Brassicales</taxon>
        <taxon>Brassicaceae</taxon>
        <taxon>Camelineae</taxon>
        <taxon>Arabidopsis</taxon>
    </lineage>
</organism>
<dbReference type="TAIR" id="AT5G51915"/>
<reference evidence="1 2" key="1">
    <citation type="journal article" date="2000" name="Nature">
        <title>Sequence and analysis of chromosome 5 of the plant Arabidopsis thaliana.</title>
        <authorList>
            <consortium name="Kazusa DNA Research Institute"/>
            <consortium name="Cold Spring Harbor and Washington University in St Louis Sequencing Consortium"/>
            <consortium name="European Union Arabidopsis Genome Sequencing Consortium"/>
            <person name="Tabata S."/>
            <person name="Kaneko T."/>
            <person name="Nakamura Y."/>
            <person name="Kotani H."/>
            <person name="Kato T."/>
            <person name="Asamizu E."/>
            <person name="Miyajima N."/>
            <person name="Sasamoto S."/>
            <person name="Kimura T."/>
            <person name="Hosouchi T."/>
            <person name="Kawashima K."/>
            <person name="Kohara M."/>
            <person name="Matsumoto M."/>
            <person name="Matsuno A."/>
            <person name="Muraki A."/>
            <person name="Nakayama S."/>
            <person name="Nakazaki N."/>
            <person name="Naruo K."/>
            <person name="Okumura S."/>
            <person name="Shinpo S."/>
            <person name="Takeuchi C."/>
            <person name="Wada T."/>
            <person name="Watanabe A."/>
            <person name="Yamada M."/>
            <person name="Yasuda M."/>
            <person name="Sato S."/>
            <person name="de la Bastide M."/>
            <person name="Huang E."/>
            <person name="Spiegel L."/>
            <person name="Gnoj L."/>
            <person name="O'Shaughnessy A."/>
            <person name="Preston R."/>
            <person name="Habermann K."/>
            <person name="Murray J."/>
            <person name="Johnson D."/>
            <person name="Rohlfing T."/>
            <person name="Nelson J."/>
            <person name="Stoneking T."/>
            <person name="Pepin K."/>
            <person name="Spieth J."/>
            <person name="Sekhon M."/>
            <person name="Armstrong J."/>
            <person name="Becker M."/>
            <person name="Belter E."/>
            <person name="Cordum H."/>
            <person name="Cordes M."/>
            <person name="Courtney L."/>
            <person name="Courtney W."/>
            <person name="Dante M."/>
            <person name="Du H."/>
            <person name="Edwards J."/>
            <person name="Fryman J."/>
            <person name="Haakensen B."/>
            <person name="Lamar E."/>
            <person name="Latreille P."/>
            <person name="Leonard S."/>
            <person name="Meyer R."/>
            <person name="Mulvaney E."/>
            <person name="Ozersky P."/>
            <person name="Riley A."/>
            <person name="Strowmatt C."/>
            <person name="Wagner-McPherson C."/>
            <person name="Wollam A."/>
            <person name="Yoakum M."/>
            <person name="Bell M."/>
            <person name="Dedhia N."/>
            <person name="Parnell L."/>
            <person name="Shah R."/>
            <person name="Rodriguez M."/>
            <person name="See L.H."/>
            <person name="Vil D."/>
            <person name="Baker J."/>
            <person name="Kirchoff K."/>
            <person name="Toth K."/>
            <person name="King L."/>
            <person name="Bahret A."/>
            <person name="Miller B."/>
            <person name="Marra M."/>
            <person name="Martienssen R."/>
            <person name="McCombie W.R."/>
            <person name="Wilson R.K."/>
            <person name="Murphy G."/>
            <person name="Bancroft I."/>
            <person name="Volckaert G."/>
            <person name="Wambutt R."/>
            <person name="Dusterhoft A."/>
            <person name="Stiekema W."/>
            <person name="Pohl T."/>
            <person name="Entian K.D."/>
            <person name="Terryn N."/>
            <person name="Hartley N."/>
            <person name="Bent E."/>
            <person name="Johnson S."/>
            <person name="Langham S.A."/>
            <person name="McCullagh B."/>
            <person name="Robben J."/>
            <person name="Grymonprez B."/>
            <person name="Zimmermann W."/>
            <person name="Ramsperger U."/>
            <person name="Wedler H."/>
            <person name="Balke K."/>
            <person name="Wedler E."/>
            <person name="Peters S."/>
            <person name="van Staveren M."/>
            <person name="Dirkse W."/>
            <person name="Mooijman P."/>
            <person name="Lankhorst R.K."/>
            <person name="Weitzenegger T."/>
            <person name="Bothe G."/>
            <person name="Rose M."/>
            <person name="Hauf J."/>
            <person name="Berneiser S."/>
            <person name="Hempel S."/>
            <person name="Feldpausch M."/>
            <person name="Lamberth S."/>
            <person name="Villarroel R."/>
            <person name="Gielen J."/>
            <person name="Ardiles W."/>
            <person name="Bents O."/>
            <person name="Lemcke K."/>
            <person name="Kolesov G."/>
            <person name="Mayer K."/>
            <person name="Rudd S."/>
            <person name="Schoof H."/>
            <person name="Schueller C."/>
            <person name="Zaccaria P."/>
            <person name="Mewes H.W."/>
            <person name="Bevan M."/>
            <person name="Fransz P."/>
        </authorList>
    </citation>
    <scope>NUCLEOTIDE SEQUENCE [LARGE SCALE GENOMIC DNA]</scope>
    <source>
        <strain evidence="2">cv. Columbia</strain>
    </source>
</reference>
<name>A0A1P8BA64_ARATH</name>
<reference evidence="2" key="2">
    <citation type="journal article" date="2017" name="Plant J.">
        <title>Araport11: a complete reannotation of the Arabidopsis thaliana reference genome.</title>
        <authorList>
            <person name="Cheng C.Y."/>
            <person name="Krishnakumar V."/>
            <person name="Chan A.P."/>
            <person name="Thibaud-Nissen F."/>
            <person name="Schobel S."/>
            <person name="Town C.D."/>
        </authorList>
    </citation>
    <scope>GENOME REANNOTATION</scope>
    <source>
        <strain evidence="2">cv. Columbia</strain>
    </source>
</reference>
<proteinExistence type="predicted"/>
<accession>A0A1P8BA64</accession>
<dbReference type="EMBL" id="CP002688">
    <property type="protein sequence ID" value="ANM68479.1"/>
    <property type="molecule type" value="Genomic_DNA"/>
</dbReference>
<evidence type="ECO:0000313" key="1">
    <source>
        <dbReference type="EMBL" id="ANM68479.1"/>
    </source>
</evidence>
<dbReference type="Proteomes" id="UP000006548">
    <property type="component" value="Chromosome 5"/>
</dbReference>
<dbReference type="GeneID" id="28721264"/>
<dbReference type="InParanoid" id="A0A1P8BA64"/>
<dbReference type="KEGG" id="ath:AT5G51915"/>
<keyword evidence="2" id="KW-1185">Reference proteome</keyword>